<sequence>MHGRGVQVAGGLSTLGAFWGEQGQCWGVDALGCSRDAPQVMPEGGSGAAAGVEAWPRPRGDRLVGGRNGEMALGGTPARPWGCPRPSCPSLSAVLCCSFFFQRRILDGSLGFAAGVMLAASYWSLLAPAIEMAEESGAFGAFAFLPVAVGFVLGAAFVYGADLLIPVLGFSGPPHAAFALSYDPRAAKEKYEHDPASRPDYESELSIRIGRAGHHPDKGENGEPYQRRKGAGSSLPDGPPPFPVPKDSAPTGSSSSSWRRILLMILAITIHNIPGTWRLGSASRTSRKALLSACLYAARDFRRGRRSGKQSCSQPAGTSTLTSSSPERVPGGALGMGSCRPRAASQGLCGADARRGEFLPGLMLCSRPASSLGGEQWVLPGAPELSPEPPARPSPRGLLQPSSAG</sequence>
<evidence type="ECO:0000256" key="2">
    <source>
        <dbReference type="ARBA" id="ARBA00006939"/>
    </source>
</evidence>
<evidence type="ECO:0000313" key="8">
    <source>
        <dbReference type="Proteomes" id="UP000694521"/>
    </source>
</evidence>
<dbReference type="Proteomes" id="UP000694521">
    <property type="component" value="Unplaced"/>
</dbReference>
<keyword evidence="4" id="KW-0862">Zinc</keyword>
<keyword evidence="6" id="KW-0812">Transmembrane</keyword>
<dbReference type="Ensembl" id="ENSACDT00005000534.1">
    <property type="protein sequence ID" value="ENSACDP00005000463.1"/>
    <property type="gene ID" value="ENSACDG00005000326.1"/>
</dbReference>
<dbReference type="PANTHER" id="PTHR11040">
    <property type="entry name" value="ZINC/IRON TRANSPORTER"/>
    <property type="match status" value="1"/>
</dbReference>
<evidence type="ECO:0000256" key="3">
    <source>
        <dbReference type="ARBA" id="ARBA00022475"/>
    </source>
</evidence>
<evidence type="ECO:0000256" key="5">
    <source>
        <dbReference type="SAM" id="MobiDB-lite"/>
    </source>
</evidence>
<feature type="region of interest" description="Disordered" evidence="5">
    <location>
        <begin position="305"/>
        <end position="337"/>
    </location>
</feature>
<reference evidence="7" key="1">
    <citation type="submission" date="2025-08" db="UniProtKB">
        <authorList>
            <consortium name="Ensembl"/>
        </authorList>
    </citation>
    <scope>IDENTIFICATION</scope>
</reference>
<feature type="transmembrane region" description="Helical" evidence="6">
    <location>
        <begin position="136"/>
        <end position="159"/>
    </location>
</feature>
<evidence type="ECO:0000256" key="1">
    <source>
        <dbReference type="ARBA" id="ARBA00004651"/>
    </source>
</evidence>
<feature type="transmembrane region" description="Helical" evidence="6">
    <location>
        <begin position="110"/>
        <end position="130"/>
    </location>
</feature>
<accession>A0A8B9D5V4</accession>
<comment type="subcellular location">
    <subcellularLocation>
        <location evidence="1">Cell membrane</location>
        <topology evidence="1">Multi-pass membrane protein</topology>
    </subcellularLocation>
</comment>
<keyword evidence="3" id="KW-1003">Cell membrane</keyword>
<evidence type="ECO:0000256" key="4">
    <source>
        <dbReference type="ARBA" id="ARBA00022833"/>
    </source>
</evidence>
<keyword evidence="6" id="KW-0472">Membrane</keyword>
<dbReference type="GO" id="GO:0005886">
    <property type="term" value="C:plasma membrane"/>
    <property type="evidence" value="ECO:0007669"/>
    <property type="project" value="UniProtKB-SubCell"/>
</dbReference>
<name>A0A8B9D5V4_ANSCY</name>
<protein>
    <submittedName>
        <fullName evidence="7">Solute carrier family 39 member 11</fullName>
    </submittedName>
</protein>
<dbReference type="AlphaFoldDB" id="A0A8B9D5V4"/>
<keyword evidence="6" id="KW-1133">Transmembrane helix</keyword>
<comment type="similarity">
    <text evidence="2">Belongs to the ZIP transporter (TC 2.A.5) family.</text>
</comment>
<feature type="compositionally biased region" description="Polar residues" evidence="5">
    <location>
        <begin position="309"/>
        <end position="326"/>
    </location>
</feature>
<reference evidence="7" key="2">
    <citation type="submission" date="2025-09" db="UniProtKB">
        <authorList>
            <consortium name="Ensembl"/>
        </authorList>
    </citation>
    <scope>IDENTIFICATION</scope>
</reference>
<dbReference type="GO" id="GO:0005385">
    <property type="term" value="F:zinc ion transmembrane transporter activity"/>
    <property type="evidence" value="ECO:0007669"/>
    <property type="project" value="TreeGrafter"/>
</dbReference>
<proteinExistence type="inferred from homology"/>
<keyword evidence="8" id="KW-1185">Reference proteome</keyword>
<feature type="region of interest" description="Disordered" evidence="5">
    <location>
        <begin position="211"/>
        <end position="255"/>
    </location>
</feature>
<organism evidence="7 8">
    <name type="scientific">Anser cygnoides</name>
    <name type="common">Swan goose</name>
    <dbReference type="NCBI Taxonomy" id="8845"/>
    <lineage>
        <taxon>Eukaryota</taxon>
        <taxon>Metazoa</taxon>
        <taxon>Chordata</taxon>
        <taxon>Craniata</taxon>
        <taxon>Vertebrata</taxon>
        <taxon>Euteleostomi</taxon>
        <taxon>Archelosauria</taxon>
        <taxon>Archosauria</taxon>
        <taxon>Dinosauria</taxon>
        <taxon>Saurischia</taxon>
        <taxon>Theropoda</taxon>
        <taxon>Coelurosauria</taxon>
        <taxon>Aves</taxon>
        <taxon>Neognathae</taxon>
        <taxon>Galloanserae</taxon>
        <taxon>Anseriformes</taxon>
        <taxon>Anatidae</taxon>
        <taxon>Anserinae</taxon>
        <taxon>Anser</taxon>
    </lineage>
</organism>
<dbReference type="PANTHER" id="PTHR11040:SF211">
    <property type="entry name" value="ZINC TRANSPORTER ZIP11"/>
    <property type="match status" value="1"/>
</dbReference>
<evidence type="ECO:0000313" key="7">
    <source>
        <dbReference type="Ensembl" id="ENSACDP00005000463.1"/>
    </source>
</evidence>
<evidence type="ECO:0000256" key="6">
    <source>
        <dbReference type="SAM" id="Phobius"/>
    </source>
</evidence>
<feature type="region of interest" description="Disordered" evidence="5">
    <location>
        <begin position="376"/>
        <end position="405"/>
    </location>
</feature>